<feature type="region of interest" description="Disordered" evidence="8">
    <location>
        <begin position="189"/>
        <end position="227"/>
    </location>
</feature>
<name>A0A1M8A4X7_MALS4</name>
<keyword evidence="3" id="KW-0813">Transport</keyword>
<dbReference type="PANTHER" id="PTHR42650">
    <property type="entry name" value="TAIL-ANCHORED PROTEIN INSERTION RECEPTOR WRB"/>
    <property type="match status" value="1"/>
</dbReference>
<keyword evidence="6 9" id="KW-1133">Transmembrane helix</keyword>
<dbReference type="Proteomes" id="UP000186303">
    <property type="component" value="Chromosome 3"/>
</dbReference>
<dbReference type="EMBL" id="LT671823">
    <property type="protein sequence ID" value="SHO77485.1"/>
    <property type="molecule type" value="Genomic_DNA"/>
</dbReference>
<dbReference type="GO" id="GO:0043529">
    <property type="term" value="C:GET complex"/>
    <property type="evidence" value="ECO:0007669"/>
    <property type="project" value="TreeGrafter"/>
</dbReference>
<protein>
    <recommendedName>
        <fullName evidence="13">Guided entry of tail-anchored proteins 1</fullName>
    </recommendedName>
</protein>
<evidence type="ECO:0000256" key="7">
    <source>
        <dbReference type="ARBA" id="ARBA00023136"/>
    </source>
</evidence>
<proteinExistence type="inferred from homology"/>
<dbReference type="GO" id="GO:0005789">
    <property type="term" value="C:endoplasmic reticulum membrane"/>
    <property type="evidence" value="ECO:0007669"/>
    <property type="project" value="UniProtKB-SubCell"/>
</dbReference>
<evidence type="ECO:0000256" key="2">
    <source>
        <dbReference type="ARBA" id="ARBA00010799"/>
    </source>
</evidence>
<dbReference type="InterPro" id="IPR028945">
    <property type="entry name" value="Get1"/>
</dbReference>
<reference evidence="12" key="1">
    <citation type="journal article" date="2017" name="Nucleic Acids Res.">
        <title>Proteogenomics produces comprehensive and highly accurate protein-coding gene annotation in a complete genome assembly of Malassezia sympodialis.</title>
        <authorList>
            <person name="Zhu Y."/>
            <person name="Engstroem P.G."/>
            <person name="Tellgren-Roth C."/>
            <person name="Baudo C.D."/>
            <person name="Kennell J.C."/>
            <person name="Sun S."/>
            <person name="Billmyre R.B."/>
            <person name="Schroeder M.S."/>
            <person name="Andersson A."/>
            <person name="Holm T."/>
            <person name="Sigurgeirsson B."/>
            <person name="Wu G."/>
            <person name="Sankaranarayanan S.R."/>
            <person name="Siddharthan R."/>
            <person name="Sanyal K."/>
            <person name="Lundeberg J."/>
            <person name="Nystedt B."/>
            <person name="Boekhout T."/>
            <person name="Dawson T.L. Jr."/>
            <person name="Heitman J."/>
            <person name="Scheynius A."/>
            <person name="Lehtioe J."/>
        </authorList>
    </citation>
    <scope>NUCLEOTIDE SEQUENCE [LARGE SCALE GENOMIC DNA]</scope>
    <source>
        <strain evidence="12">ATCC 42132</strain>
    </source>
</reference>
<dbReference type="Gene3D" id="1.10.287.660">
    <property type="entry name" value="Helix hairpin bin"/>
    <property type="match status" value="1"/>
</dbReference>
<dbReference type="OrthoDB" id="69461at2759"/>
<dbReference type="VEuPathDB" id="FungiDB:MSYG_1825"/>
<accession>A0A1M8A4X7</accession>
<dbReference type="AlphaFoldDB" id="A0A1M8A4X7"/>
<feature type="signal peptide" evidence="10">
    <location>
        <begin position="1"/>
        <end position="18"/>
    </location>
</feature>
<comment type="subcellular location">
    <subcellularLocation>
        <location evidence="1">Endoplasmic reticulum membrane</location>
        <topology evidence="1">Multi-pass membrane protein</topology>
    </subcellularLocation>
</comment>
<evidence type="ECO:0008006" key="13">
    <source>
        <dbReference type="Google" id="ProtNLM"/>
    </source>
</evidence>
<dbReference type="InterPro" id="IPR029012">
    <property type="entry name" value="Helix_hairpin_bin_sf"/>
</dbReference>
<evidence type="ECO:0000256" key="6">
    <source>
        <dbReference type="ARBA" id="ARBA00022989"/>
    </source>
</evidence>
<sequence length="227" mass="26096">MHPALIIFLVSLVNHTITWIGRDTLQEWFRYLYMAVFKFSASSKLASMKKELFETRQQMNMTSAQDEFSKWAKLRRRVDKLSQQVDEQNQVLSSSQFMFSIMFKAFMFVLNSAVPFVLNWYFKYVPMFFLPPGDWFGPLGYLFSFPNAPVGAVSSTVWTTVCGRVLALVGDYARELCERETIQEKPVSAAPYESKAKPVQVPAIPEKKLDETPTTKDAASTLKRRTK</sequence>
<feature type="compositionally biased region" description="Basic and acidic residues" evidence="8">
    <location>
        <begin position="205"/>
        <end position="214"/>
    </location>
</feature>
<organism evidence="11 12">
    <name type="scientific">Malassezia sympodialis (strain ATCC 42132)</name>
    <name type="common">Atopic eczema-associated yeast</name>
    <dbReference type="NCBI Taxonomy" id="1230383"/>
    <lineage>
        <taxon>Eukaryota</taxon>
        <taxon>Fungi</taxon>
        <taxon>Dikarya</taxon>
        <taxon>Basidiomycota</taxon>
        <taxon>Ustilaginomycotina</taxon>
        <taxon>Malasseziomycetes</taxon>
        <taxon>Malasseziales</taxon>
        <taxon>Malasseziaceae</taxon>
        <taxon>Malassezia</taxon>
    </lineage>
</organism>
<keyword evidence="12" id="KW-1185">Reference proteome</keyword>
<feature type="transmembrane region" description="Helical" evidence="9">
    <location>
        <begin position="101"/>
        <end position="122"/>
    </location>
</feature>
<keyword evidence="7 9" id="KW-0472">Membrane</keyword>
<evidence type="ECO:0000256" key="3">
    <source>
        <dbReference type="ARBA" id="ARBA00022448"/>
    </source>
</evidence>
<evidence type="ECO:0000256" key="5">
    <source>
        <dbReference type="ARBA" id="ARBA00022824"/>
    </source>
</evidence>
<dbReference type="Pfam" id="PF04420">
    <property type="entry name" value="CHD5"/>
    <property type="match status" value="1"/>
</dbReference>
<dbReference type="OMA" id="AEWIISF"/>
<evidence type="ECO:0000256" key="8">
    <source>
        <dbReference type="SAM" id="MobiDB-lite"/>
    </source>
</evidence>
<comment type="similarity">
    <text evidence="2">Belongs to the WRB/GET1 family.</text>
</comment>
<dbReference type="GO" id="GO:0043495">
    <property type="term" value="F:protein-membrane adaptor activity"/>
    <property type="evidence" value="ECO:0007669"/>
    <property type="project" value="TreeGrafter"/>
</dbReference>
<evidence type="ECO:0000256" key="9">
    <source>
        <dbReference type="SAM" id="Phobius"/>
    </source>
</evidence>
<keyword evidence="4 9" id="KW-0812">Transmembrane</keyword>
<keyword evidence="5" id="KW-0256">Endoplasmic reticulum</keyword>
<feature type="chain" id="PRO_5009930059" description="Guided entry of tail-anchored proteins 1" evidence="10">
    <location>
        <begin position="19"/>
        <end position="227"/>
    </location>
</feature>
<evidence type="ECO:0000313" key="12">
    <source>
        <dbReference type="Proteomes" id="UP000186303"/>
    </source>
</evidence>
<evidence type="ECO:0000256" key="10">
    <source>
        <dbReference type="SAM" id="SignalP"/>
    </source>
</evidence>
<evidence type="ECO:0000256" key="4">
    <source>
        <dbReference type="ARBA" id="ARBA00022692"/>
    </source>
</evidence>
<dbReference type="GO" id="GO:0071816">
    <property type="term" value="P:tail-anchored membrane protein insertion into ER membrane"/>
    <property type="evidence" value="ECO:0007669"/>
    <property type="project" value="InterPro"/>
</dbReference>
<gene>
    <name evidence="11" type="ORF">MSYG_1825</name>
</gene>
<dbReference type="STRING" id="1230383.A0A1M8A4X7"/>
<evidence type="ECO:0000313" key="11">
    <source>
        <dbReference type="EMBL" id="SHO77485.1"/>
    </source>
</evidence>
<dbReference type="PANTHER" id="PTHR42650:SF1">
    <property type="entry name" value="GUIDED ENTRY OF TAIL-ANCHORED PROTEINS FACTOR 1"/>
    <property type="match status" value="1"/>
</dbReference>
<keyword evidence="10" id="KW-0732">Signal</keyword>
<evidence type="ECO:0000256" key="1">
    <source>
        <dbReference type="ARBA" id="ARBA00004477"/>
    </source>
</evidence>